<dbReference type="GO" id="GO:0016192">
    <property type="term" value="P:vesicle-mediated transport"/>
    <property type="evidence" value="ECO:0007669"/>
    <property type="project" value="InterPro"/>
</dbReference>
<dbReference type="Gene3D" id="3.40.50.1910">
    <property type="match status" value="1"/>
</dbReference>
<name>A0A1R1Y4Y1_9FUNG</name>
<dbReference type="InterPro" id="IPR043154">
    <property type="entry name" value="Sec-1-like_dom1"/>
</dbReference>
<dbReference type="Gene3D" id="3.40.50.2060">
    <property type="match status" value="1"/>
</dbReference>
<dbReference type="EMBL" id="LSSN01000903">
    <property type="protein sequence ID" value="OMJ21855.1"/>
    <property type="molecule type" value="Genomic_DNA"/>
</dbReference>
<dbReference type="Pfam" id="PF00995">
    <property type="entry name" value="Sec1"/>
    <property type="match status" value="1"/>
</dbReference>
<dbReference type="AlphaFoldDB" id="A0A1R1Y4Y1"/>
<evidence type="ECO:0000256" key="2">
    <source>
        <dbReference type="SAM" id="MobiDB-lite"/>
    </source>
</evidence>
<gene>
    <name evidence="3" type="ORF">AYI70_g3223</name>
</gene>
<keyword evidence="4" id="KW-1185">Reference proteome</keyword>
<organism evidence="3 4">
    <name type="scientific">Smittium culicis</name>
    <dbReference type="NCBI Taxonomy" id="133412"/>
    <lineage>
        <taxon>Eukaryota</taxon>
        <taxon>Fungi</taxon>
        <taxon>Fungi incertae sedis</taxon>
        <taxon>Zoopagomycota</taxon>
        <taxon>Kickxellomycotina</taxon>
        <taxon>Harpellomycetes</taxon>
        <taxon>Harpellales</taxon>
        <taxon>Legeriomycetaceae</taxon>
        <taxon>Smittium</taxon>
    </lineage>
</organism>
<comment type="similarity">
    <text evidence="1">Belongs to the STXBP/unc-18/SEC1 family.</text>
</comment>
<dbReference type="Proteomes" id="UP000187283">
    <property type="component" value="Unassembled WGS sequence"/>
</dbReference>
<sequence>MESLRDRQIGILLNILNLHGSAENSGNSDFQNTQLLASNQNDSSNAESQIIWKILVLDEFCRDIISTLLKVSDLRENGITVHMMLDSPRSRIPDVPAIYLVQPTSKNVQKICEDMLHDLYDMYYLNWASSISRLLMEELAVSSVASKTSHQISQIYDKYIDFICPEENMFSLGIKDSYIKTHDPKISDEDNQLFIDRIITSLFSILCTLKTVPLIFAAKGGAAEIIANRLNIKIRDHVLHNKNHLLSDPNGEGWVSNASSDPTSRPSIILLDRDFDIGAMLSHSWTYQALIHDVLDMNLNRINVEINDNGVSKKKTYDLDIKDEFWSKLASLPFPEAAVFIDEVSTSFKKEADEMTRIGGVGSLDDMQDLDFGASTKQLQKAISMLPELTARKATIDMHMNVATAVLEKIKNRQLDVLFQIEESISKQNKQLILEMINSSERGSPIDKMRVFILYLLSKQSKSSGTIGSQASPGLGSGIGNSGSGRSNQPSSLEGMDEFKAALTESGCDLAPLSYFNK</sequence>
<dbReference type="InterPro" id="IPR027482">
    <property type="entry name" value="Sec1-like_dom2"/>
</dbReference>
<reference evidence="3 4" key="1">
    <citation type="submission" date="2017-01" db="EMBL/GenBank/DDBJ databases">
        <authorList>
            <person name="Mah S.A."/>
            <person name="Swanson W.J."/>
            <person name="Moy G.W."/>
            <person name="Vacquier V.D."/>
        </authorList>
    </citation>
    <scope>NUCLEOTIDE SEQUENCE [LARGE SCALE GENOMIC DNA]</scope>
    <source>
        <strain evidence="3 4">GSMNP</strain>
    </source>
</reference>
<dbReference type="OrthoDB" id="10251230at2759"/>
<dbReference type="PIRSF" id="PIRSF005715">
    <property type="entry name" value="VPS45_Sec1"/>
    <property type="match status" value="1"/>
</dbReference>
<dbReference type="STRING" id="133412.A0A1R1Y4Y1"/>
<accession>A0A1R1Y4Y1</accession>
<dbReference type="SUPFAM" id="SSF56815">
    <property type="entry name" value="Sec1/munc18-like (SM) proteins"/>
    <property type="match status" value="1"/>
</dbReference>
<evidence type="ECO:0000256" key="1">
    <source>
        <dbReference type="ARBA" id="ARBA00009884"/>
    </source>
</evidence>
<evidence type="ECO:0000313" key="3">
    <source>
        <dbReference type="EMBL" id="OMJ21855.1"/>
    </source>
</evidence>
<dbReference type="InterPro" id="IPR036045">
    <property type="entry name" value="Sec1-like_sf"/>
</dbReference>
<evidence type="ECO:0000313" key="4">
    <source>
        <dbReference type="Proteomes" id="UP000187283"/>
    </source>
</evidence>
<proteinExistence type="inferred from homology"/>
<comment type="caution">
    <text evidence="3">The sequence shown here is derived from an EMBL/GenBank/DDBJ whole genome shotgun (WGS) entry which is preliminary data.</text>
</comment>
<dbReference type="PANTHER" id="PTHR11679">
    <property type="entry name" value="VESICLE PROTEIN SORTING-ASSOCIATED"/>
    <property type="match status" value="1"/>
</dbReference>
<dbReference type="Gene3D" id="1.25.40.60">
    <property type="match status" value="1"/>
</dbReference>
<feature type="region of interest" description="Disordered" evidence="2">
    <location>
        <begin position="463"/>
        <end position="498"/>
    </location>
</feature>
<dbReference type="InterPro" id="IPR001619">
    <property type="entry name" value="Sec1-like"/>
</dbReference>
<protein>
    <submittedName>
        <fullName evidence="3">Protein sly1</fullName>
    </submittedName>
</protein>